<dbReference type="SUPFAM" id="SSF51735">
    <property type="entry name" value="NAD(P)-binding Rossmann-fold domains"/>
    <property type="match status" value="1"/>
</dbReference>
<dbReference type="Proteomes" id="UP000198598">
    <property type="component" value="Unassembled WGS sequence"/>
</dbReference>
<evidence type="ECO:0000313" key="3">
    <source>
        <dbReference type="Proteomes" id="UP000198598"/>
    </source>
</evidence>
<dbReference type="InterPro" id="IPR051604">
    <property type="entry name" value="Ergot_Alk_Oxidoreductase"/>
</dbReference>
<evidence type="ECO:0000313" key="2">
    <source>
        <dbReference type="EMBL" id="SFE21689.1"/>
    </source>
</evidence>
<evidence type="ECO:0000259" key="1">
    <source>
        <dbReference type="Pfam" id="PF05368"/>
    </source>
</evidence>
<dbReference type="EMBL" id="FOLQ01000011">
    <property type="protein sequence ID" value="SFE21689.1"/>
    <property type="molecule type" value="Genomic_DNA"/>
</dbReference>
<dbReference type="STRING" id="662367.SAMN05216167_111140"/>
<dbReference type="OrthoDB" id="112777at2"/>
<protein>
    <submittedName>
        <fullName evidence="2">Uncharacterized conserved protein YbjT, contains NAD(P)-binding and DUF2867 domains</fullName>
    </submittedName>
</protein>
<dbReference type="PANTHER" id="PTHR43162">
    <property type="match status" value="1"/>
</dbReference>
<dbReference type="RefSeq" id="WP_093830829.1">
    <property type="nucleotide sequence ID" value="NZ_FOLQ01000011.1"/>
</dbReference>
<dbReference type="Gene3D" id="3.40.50.720">
    <property type="entry name" value="NAD(P)-binding Rossmann-like Domain"/>
    <property type="match status" value="1"/>
</dbReference>
<organism evidence="2 3">
    <name type="scientific">Spirosoma endophyticum</name>
    <dbReference type="NCBI Taxonomy" id="662367"/>
    <lineage>
        <taxon>Bacteria</taxon>
        <taxon>Pseudomonadati</taxon>
        <taxon>Bacteroidota</taxon>
        <taxon>Cytophagia</taxon>
        <taxon>Cytophagales</taxon>
        <taxon>Cytophagaceae</taxon>
        <taxon>Spirosoma</taxon>
    </lineage>
</organism>
<keyword evidence="3" id="KW-1185">Reference proteome</keyword>
<accession>A0A1I1YQG1</accession>
<sequence length="290" mass="31282">MNIILGATGHVGSAVANTLLKQGEPIIIITHNPQKASEWEQKGAQAAVVDVHDGDGLKRIFRQGKRLFLLNPPAAPSTDIVAEERKNITAILGALDGSGLEKIVAESTYGAQSGDLIGDLGVLYKMEQGLARMSIPTTIIRAAYYMSNWDASLQTAQQEGKVHALYPADFKLPMVAPDDIGQFAARFLTEPAEKTGLHYVEGPETYSPTDVAAAFALALNKPVEAVTTSREQWAPTLKQMGFSDKAAESMANMTLITVEKRYLQPDLPDRGATSLLSYIADVVAKSKKEK</sequence>
<proteinExistence type="predicted"/>
<feature type="domain" description="NmrA-like" evidence="1">
    <location>
        <begin position="4"/>
        <end position="264"/>
    </location>
</feature>
<dbReference type="Pfam" id="PF05368">
    <property type="entry name" value="NmrA"/>
    <property type="match status" value="1"/>
</dbReference>
<dbReference type="InterPro" id="IPR036291">
    <property type="entry name" value="NAD(P)-bd_dom_sf"/>
</dbReference>
<dbReference type="AlphaFoldDB" id="A0A1I1YQG1"/>
<dbReference type="InterPro" id="IPR008030">
    <property type="entry name" value="NmrA-like"/>
</dbReference>
<dbReference type="Gene3D" id="3.90.25.10">
    <property type="entry name" value="UDP-galactose 4-epimerase, domain 1"/>
    <property type="match status" value="1"/>
</dbReference>
<dbReference type="PANTHER" id="PTHR43162:SF1">
    <property type="entry name" value="PRESTALK A DIFFERENTIATION PROTEIN A"/>
    <property type="match status" value="1"/>
</dbReference>
<gene>
    <name evidence="2" type="ORF">SAMN05216167_111140</name>
</gene>
<name>A0A1I1YQG1_9BACT</name>
<reference evidence="2 3" key="1">
    <citation type="submission" date="2016-10" db="EMBL/GenBank/DDBJ databases">
        <authorList>
            <person name="de Groot N.N."/>
        </authorList>
    </citation>
    <scope>NUCLEOTIDE SEQUENCE [LARGE SCALE GENOMIC DNA]</scope>
    <source>
        <strain evidence="2 3">DSM 26130</strain>
    </source>
</reference>